<reference evidence="2 3" key="1">
    <citation type="submission" date="2024-08" db="EMBL/GenBank/DDBJ databases">
        <authorList>
            <person name="Cucini C."/>
            <person name="Frati F."/>
        </authorList>
    </citation>
    <scope>NUCLEOTIDE SEQUENCE [LARGE SCALE GENOMIC DNA]</scope>
</reference>
<proteinExistence type="predicted"/>
<dbReference type="EMBL" id="CAXLJM020000004">
    <property type="protein sequence ID" value="CAL8070841.1"/>
    <property type="molecule type" value="Genomic_DNA"/>
</dbReference>
<keyword evidence="1" id="KW-0732">Signal</keyword>
<organism evidence="2 3">
    <name type="scientific">Orchesella dallaii</name>
    <dbReference type="NCBI Taxonomy" id="48710"/>
    <lineage>
        <taxon>Eukaryota</taxon>
        <taxon>Metazoa</taxon>
        <taxon>Ecdysozoa</taxon>
        <taxon>Arthropoda</taxon>
        <taxon>Hexapoda</taxon>
        <taxon>Collembola</taxon>
        <taxon>Entomobryomorpha</taxon>
        <taxon>Entomobryoidea</taxon>
        <taxon>Orchesellidae</taxon>
        <taxon>Orchesellinae</taxon>
        <taxon>Orchesella</taxon>
    </lineage>
</organism>
<comment type="caution">
    <text evidence="2">The sequence shown here is derived from an EMBL/GenBank/DDBJ whole genome shotgun (WGS) entry which is preliminary data.</text>
</comment>
<evidence type="ECO:0000256" key="1">
    <source>
        <dbReference type="SAM" id="SignalP"/>
    </source>
</evidence>
<name>A0ABP1PNJ9_9HEXA</name>
<feature type="chain" id="PRO_5046023187" evidence="1">
    <location>
        <begin position="24"/>
        <end position="176"/>
    </location>
</feature>
<accession>A0ABP1PNJ9</accession>
<gene>
    <name evidence="2" type="ORF">ODALV1_LOCUS1452</name>
</gene>
<evidence type="ECO:0000313" key="2">
    <source>
        <dbReference type="EMBL" id="CAL8070841.1"/>
    </source>
</evidence>
<keyword evidence="3" id="KW-1185">Reference proteome</keyword>
<sequence length="176" mass="20150">MKSYTFSVPIILFAAALFQGAVSTNIKWNFGELTSIERVLLLSSHPDLYHKFAKNSQESKLSVNSDHELRDLITYDILTLTLQLAKSDGVILPTARRTYVRYFCYLGICSGYQQDFEYKEPEIRNANLSRLDTKVNATNIDIHFQIPDFQIVNEKYLLTDILINGDIEVTRGLTFS</sequence>
<protein>
    <submittedName>
        <fullName evidence="2">Uncharacterized protein</fullName>
    </submittedName>
</protein>
<dbReference type="Proteomes" id="UP001642540">
    <property type="component" value="Unassembled WGS sequence"/>
</dbReference>
<feature type="signal peptide" evidence="1">
    <location>
        <begin position="1"/>
        <end position="23"/>
    </location>
</feature>
<evidence type="ECO:0000313" key="3">
    <source>
        <dbReference type="Proteomes" id="UP001642540"/>
    </source>
</evidence>